<dbReference type="InterPro" id="IPR016163">
    <property type="entry name" value="Ald_DH_C"/>
</dbReference>
<dbReference type="FunFam" id="3.40.309.10:FF:000003">
    <property type="entry name" value="Aldehyde dehydrogenase"/>
    <property type="match status" value="1"/>
</dbReference>
<dbReference type="InterPro" id="IPR015590">
    <property type="entry name" value="Aldehyde_DH_dom"/>
</dbReference>
<dbReference type="GO" id="GO:0004029">
    <property type="term" value="F:aldehyde dehydrogenase (NAD+) activity"/>
    <property type="evidence" value="ECO:0007669"/>
    <property type="project" value="TreeGrafter"/>
</dbReference>
<dbReference type="EMBL" id="BLQM01000168">
    <property type="protein sequence ID" value="GMH71647.1"/>
    <property type="molecule type" value="Genomic_DNA"/>
</dbReference>
<dbReference type="GO" id="GO:0005737">
    <property type="term" value="C:cytoplasm"/>
    <property type="evidence" value="ECO:0007669"/>
    <property type="project" value="TreeGrafter"/>
</dbReference>
<dbReference type="PANTHER" id="PTHR43570">
    <property type="entry name" value="ALDEHYDE DEHYDROGENASE"/>
    <property type="match status" value="1"/>
</dbReference>
<dbReference type="InterPro" id="IPR029510">
    <property type="entry name" value="Ald_DH_CS_GLU"/>
</dbReference>
<dbReference type="SUPFAM" id="SSF53720">
    <property type="entry name" value="ALDH-like"/>
    <property type="match status" value="1"/>
</dbReference>
<dbReference type="InterPro" id="IPR012394">
    <property type="entry name" value="Aldehyde_DH_NAD(P)"/>
</dbReference>
<evidence type="ECO:0000259" key="7">
    <source>
        <dbReference type="Pfam" id="PF00171"/>
    </source>
</evidence>
<comment type="similarity">
    <text evidence="1 3 6">Belongs to the aldehyde dehydrogenase family.</text>
</comment>
<gene>
    <name evidence="8" type="ORF">TL16_g05709</name>
</gene>
<dbReference type="InterPro" id="IPR016162">
    <property type="entry name" value="Ald_DH_N"/>
</dbReference>
<evidence type="ECO:0000256" key="3">
    <source>
        <dbReference type="PIRNR" id="PIRNR036492"/>
    </source>
</evidence>
<comment type="caution">
    <text evidence="8">The sequence shown here is derived from an EMBL/GenBank/DDBJ whole genome shotgun (WGS) entry which is preliminary data.</text>
</comment>
<dbReference type="Pfam" id="PF00171">
    <property type="entry name" value="Aldedh"/>
    <property type="match status" value="1"/>
</dbReference>
<evidence type="ECO:0000256" key="5">
    <source>
        <dbReference type="PROSITE-ProRule" id="PRU10007"/>
    </source>
</evidence>
<evidence type="ECO:0000256" key="6">
    <source>
        <dbReference type="RuleBase" id="RU003345"/>
    </source>
</evidence>
<dbReference type="PANTHER" id="PTHR43570:SF16">
    <property type="entry name" value="ALDEHYDE DEHYDROGENASE TYPE III, ISOFORM Q"/>
    <property type="match status" value="1"/>
</dbReference>
<dbReference type="PROSITE" id="PS00687">
    <property type="entry name" value="ALDEHYDE_DEHYDR_GLU"/>
    <property type="match status" value="1"/>
</dbReference>
<dbReference type="PIRSF" id="PIRSF036492">
    <property type="entry name" value="ALDH"/>
    <property type="match status" value="1"/>
</dbReference>
<protein>
    <recommendedName>
        <fullName evidence="3">Aldehyde dehydrogenase</fullName>
    </recommendedName>
</protein>
<dbReference type="Gene3D" id="3.40.309.10">
    <property type="entry name" value="Aldehyde Dehydrogenase, Chain A, domain 2"/>
    <property type="match status" value="1"/>
</dbReference>
<evidence type="ECO:0000256" key="1">
    <source>
        <dbReference type="ARBA" id="ARBA00009986"/>
    </source>
</evidence>
<keyword evidence="2 3" id="KW-0560">Oxidoreductase</keyword>
<feature type="domain" description="Aldehyde dehydrogenase" evidence="7">
    <location>
        <begin position="52"/>
        <end position="457"/>
    </location>
</feature>
<evidence type="ECO:0000256" key="2">
    <source>
        <dbReference type="ARBA" id="ARBA00023002"/>
    </source>
</evidence>
<feature type="active site" evidence="4">
    <location>
        <position position="269"/>
    </location>
</feature>
<dbReference type="AlphaFoldDB" id="A0A9W7ALP1"/>
<dbReference type="CDD" id="cd07087">
    <property type="entry name" value="ALDH_F3-13-14_CALDH-like"/>
    <property type="match status" value="1"/>
</dbReference>
<organism evidence="8 9">
    <name type="scientific">Triparma laevis f. inornata</name>
    <dbReference type="NCBI Taxonomy" id="1714386"/>
    <lineage>
        <taxon>Eukaryota</taxon>
        <taxon>Sar</taxon>
        <taxon>Stramenopiles</taxon>
        <taxon>Ochrophyta</taxon>
        <taxon>Bolidophyceae</taxon>
        <taxon>Parmales</taxon>
        <taxon>Triparmaceae</taxon>
        <taxon>Triparma</taxon>
    </lineage>
</organism>
<dbReference type="GO" id="GO:0006081">
    <property type="term" value="P:aldehyde metabolic process"/>
    <property type="evidence" value="ECO:0007669"/>
    <property type="project" value="InterPro"/>
</dbReference>
<evidence type="ECO:0000313" key="9">
    <source>
        <dbReference type="Proteomes" id="UP001162640"/>
    </source>
</evidence>
<reference evidence="9" key="1">
    <citation type="journal article" date="2023" name="Commun. Biol.">
        <title>Genome analysis of Parmales, the sister group of diatoms, reveals the evolutionary specialization of diatoms from phago-mixotrophs to photoautotrophs.</title>
        <authorList>
            <person name="Ban H."/>
            <person name="Sato S."/>
            <person name="Yoshikawa S."/>
            <person name="Yamada K."/>
            <person name="Nakamura Y."/>
            <person name="Ichinomiya M."/>
            <person name="Sato N."/>
            <person name="Blanc-Mathieu R."/>
            <person name="Endo H."/>
            <person name="Kuwata A."/>
            <person name="Ogata H."/>
        </authorList>
    </citation>
    <scope>NUCLEOTIDE SEQUENCE [LARGE SCALE GENOMIC DNA]</scope>
</reference>
<name>A0A9W7ALP1_9STRA</name>
<evidence type="ECO:0000256" key="4">
    <source>
        <dbReference type="PIRSR" id="PIRSR036492-1"/>
    </source>
</evidence>
<sequence length="491" mass="53815">MASPSPLLTSDVEVGLSGHGSKFSSSTSTTFSYSPPWLSPIEYLHDGSYKWRINQLLGLKAMVLENEEELMKAYVKDLGKPKGDWFLEKNGILADINHTLSCLHKLMQPETRHTPLWMQPGSTKIIREPLGTVLIIGPYNYPLNLIVCPLAAAVSAGCNAVVKPSEQMPETANFFAKYLPIYLDCHSCGVVLGGIPETTTLLKIKFDKIFFTGSDRVAKIIEKTVAGTLTPMCLELGGKSPVIVCDDANLTVASKRIVQTKYLNCGATCIAPDYIMCTSAVHDKLVSNLQSCITSFYSDDAQKSENYARVLNKDHLERLEGYLNDAKNKGANIFGGEIDMNDRYMAPTILTNVTPDMDIMKEEIFGPILPVMKVNGFEDALGHVKKGEKPLASYCFTSSSKHTDTFLSNISSGASCVNDCAVHVLSPDVPFGGVGNAGMGSYHGREGFICFSHEKAVYVNDTYTDGIRWIRYPPFSGFKEGFLGKVMGKSW</sequence>
<feature type="active site" evidence="4 5">
    <location>
        <position position="235"/>
    </location>
</feature>
<dbReference type="InterPro" id="IPR016161">
    <property type="entry name" value="Ald_DH/histidinol_DH"/>
</dbReference>
<accession>A0A9W7ALP1</accession>
<evidence type="ECO:0000313" key="8">
    <source>
        <dbReference type="EMBL" id="GMH71647.1"/>
    </source>
</evidence>
<dbReference type="Gene3D" id="3.40.605.10">
    <property type="entry name" value="Aldehyde Dehydrogenase, Chain A, domain 1"/>
    <property type="match status" value="1"/>
</dbReference>
<proteinExistence type="inferred from homology"/>
<dbReference type="Proteomes" id="UP001162640">
    <property type="component" value="Unassembled WGS sequence"/>
</dbReference>